<keyword evidence="2" id="KW-1185">Reference proteome</keyword>
<evidence type="ECO:0000313" key="2">
    <source>
        <dbReference type="Proteomes" id="UP000247409"/>
    </source>
</evidence>
<protein>
    <submittedName>
        <fullName evidence="1">Uncharacterized protein</fullName>
    </submittedName>
</protein>
<reference evidence="1 2" key="1">
    <citation type="journal article" date="2018" name="Mol. Biol. Evol.">
        <title>Analysis of the draft genome of the red seaweed Gracilariopsis chorda provides insights into genome size evolution in Rhodophyta.</title>
        <authorList>
            <person name="Lee J."/>
            <person name="Yang E.C."/>
            <person name="Graf L."/>
            <person name="Yang J.H."/>
            <person name="Qiu H."/>
            <person name="Zel Zion U."/>
            <person name="Chan C.X."/>
            <person name="Stephens T.G."/>
            <person name="Weber A.P.M."/>
            <person name="Boo G.H."/>
            <person name="Boo S.M."/>
            <person name="Kim K.M."/>
            <person name="Shin Y."/>
            <person name="Jung M."/>
            <person name="Lee S.J."/>
            <person name="Yim H.S."/>
            <person name="Lee J.H."/>
            <person name="Bhattacharya D."/>
            <person name="Yoon H.S."/>
        </authorList>
    </citation>
    <scope>NUCLEOTIDE SEQUENCE [LARGE SCALE GENOMIC DNA]</scope>
    <source>
        <strain evidence="1 2">SKKU-2015</strain>
        <tissue evidence="1">Whole body</tissue>
    </source>
</reference>
<evidence type="ECO:0000313" key="1">
    <source>
        <dbReference type="EMBL" id="PXF43739.1"/>
    </source>
</evidence>
<dbReference type="EMBL" id="NBIV01000113">
    <property type="protein sequence ID" value="PXF43739.1"/>
    <property type="molecule type" value="Genomic_DNA"/>
</dbReference>
<organism evidence="1 2">
    <name type="scientific">Gracilariopsis chorda</name>
    <dbReference type="NCBI Taxonomy" id="448386"/>
    <lineage>
        <taxon>Eukaryota</taxon>
        <taxon>Rhodophyta</taxon>
        <taxon>Florideophyceae</taxon>
        <taxon>Rhodymeniophycidae</taxon>
        <taxon>Gracilariales</taxon>
        <taxon>Gracilariaceae</taxon>
        <taxon>Gracilariopsis</taxon>
    </lineage>
</organism>
<proteinExistence type="predicted"/>
<gene>
    <name evidence="1" type="ORF">BWQ96_06516</name>
</gene>
<accession>A0A2V3INV9</accession>
<dbReference type="Proteomes" id="UP000247409">
    <property type="component" value="Unassembled WGS sequence"/>
</dbReference>
<dbReference type="AlphaFoldDB" id="A0A2V3INV9"/>
<name>A0A2V3INV9_9FLOR</name>
<comment type="caution">
    <text evidence="1">The sequence shown here is derived from an EMBL/GenBank/DDBJ whole genome shotgun (WGS) entry which is preliminary data.</text>
</comment>
<sequence>MDEKENHALVPYMIEEYLTKKEPLKSLLTERLKDPPEEVTNDLLNQFPKANFLATLLGILTSQLKTSSPFDALHFADKATQLSVEGHFDPHAPVTFLHYVFSFATMDDLVANLEAIRKRVSAIPRTPLLQLYFIKLFQSAIERDMHGLNAVRSGCFRLLLAESLRASHPSAVNRRGTYTIHPIAYNALPQNSVEWAL</sequence>